<reference evidence="1 2" key="1">
    <citation type="submission" date="2018-06" db="EMBL/GenBank/DDBJ databases">
        <authorList>
            <consortium name="Pathogen Informatics"/>
            <person name="Doyle S."/>
        </authorList>
    </citation>
    <scope>NUCLEOTIDE SEQUENCE [LARGE SCALE GENOMIC DNA]</scope>
    <source>
        <strain evidence="1 2">NCTC10702</strain>
    </source>
</reference>
<dbReference type="EMBL" id="UHBY01000001">
    <property type="protein sequence ID" value="SUL28669.1"/>
    <property type="molecule type" value="Genomic_DNA"/>
</dbReference>
<evidence type="ECO:0000313" key="2">
    <source>
        <dbReference type="Proteomes" id="UP000254116"/>
    </source>
</evidence>
<sequence length="44" mass="5269">MTEYLDRMHNDRDVVSRTEAEEAYQELNTLLRNVRNGGESIKKW</sequence>
<dbReference type="Proteomes" id="UP000254116">
    <property type="component" value="Unassembled WGS sequence"/>
</dbReference>
<protein>
    <submittedName>
        <fullName evidence="1">Uncharacterized protein</fullName>
    </submittedName>
</protein>
<organism evidence="1 2">
    <name type="scientific">Staphylococcus aureus</name>
    <dbReference type="NCBI Taxonomy" id="1280"/>
    <lineage>
        <taxon>Bacteria</taxon>
        <taxon>Bacillati</taxon>
        <taxon>Bacillota</taxon>
        <taxon>Bacilli</taxon>
        <taxon>Bacillales</taxon>
        <taxon>Staphylococcaceae</taxon>
        <taxon>Staphylococcus</taxon>
    </lineage>
</organism>
<name>A0A380EA59_STAAU</name>
<gene>
    <name evidence="1" type="ORF">NCTC10702_00037</name>
</gene>
<evidence type="ECO:0000313" key="1">
    <source>
        <dbReference type="EMBL" id="SUL28669.1"/>
    </source>
</evidence>
<proteinExistence type="predicted"/>
<accession>A0A380EA59</accession>
<dbReference type="AlphaFoldDB" id="A0A380EA59"/>